<dbReference type="GO" id="GO:0005524">
    <property type="term" value="F:ATP binding"/>
    <property type="evidence" value="ECO:0007669"/>
    <property type="project" value="UniProtKB-KW"/>
</dbReference>
<name>A0A2N0ZMS6_9BACI</name>
<dbReference type="PANTHER" id="PTHR12358:SF107">
    <property type="entry name" value="LIPID KINASE BMRU-RELATED"/>
    <property type="match status" value="1"/>
</dbReference>
<evidence type="ECO:0000256" key="4">
    <source>
        <dbReference type="ARBA" id="ARBA00022679"/>
    </source>
</evidence>
<reference evidence="12 13" key="1">
    <citation type="journal article" date="2010" name="Int. J. Syst. Evol. Microbiol.">
        <title>Bacillus horneckiae sp. nov., isolated from a spacecraft-assembly clean room.</title>
        <authorList>
            <person name="Vaishampayan P."/>
            <person name="Probst A."/>
            <person name="Krishnamurthi S."/>
            <person name="Ghosh S."/>
            <person name="Osman S."/>
            <person name="McDowall A."/>
            <person name="Ruckmani A."/>
            <person name="Mayilraj S."/>
            <person name="Venkateswaran K."/>
        </authorList>
    </citation>
    <scope>NUCLEOTIDE SEQUENCE [LARGE SCALE GENOMIC DNA]</scope>
    <source>
        <strain evidence="13">1PO1SC</strain>
    </source>
</reference>
<accession>A0A2N0ZMS6</accession>
<dbReference type="GO" id="GO:0008654">
    <property type="term" value="P:phospholipid biosynthetic process"/>
    <property type="evidence" value="ECO:0007669"/>
    <property type="project" value="UniProtKB-KW"/>
</dbReference>
<evidence type="ECO:0000256" key="1">
    <source>
        <dbReference type="ARBA" id="ARBA00001946"/>
    </source>
</evidence>
<keyword evidence="7" id="KW-0067">ATP-binding</keyword>
<dbReference type="GO" id="GO:0004143">
    <property type="term" value="F:ATP-dependent diacylglycerol kinase activity"/>
    <property type="evidence" value="ECO:0007669"/>
    <property type="project" value="TreeGrafter"/>
</dbReference>
<dbReference type="InterPro" id="IPR050187">
    <property type="entry name" value="Lipid_Phosphate_FormReg"/>
</dbReference>
<dbReference type="SMART" id="SM00046">
    <property type="entry name" value="DAGKc"/>
    <property type="match status" value="1"/>
</dbReference>
<gene>
    <name evidence="12" type="ORF">CWS20_01720</name>
</gene>
<evidence type="ECO:0000256" key="7">
    <source>
        <dbReference type="ARBA" id="ARBA00022840"/>
    </source>
</evidence>
<dbReference type="Pfam" id="PF00781">
    <property type="entry name" value="DAGK_cat"/>
    <property type="match status" value="1"/>
</dbReference>
<keyword evidence="3" id="KW-0444">Lipid biosynthesis</keyword>
<dbReference type="PANTHER" id="PTHR12358">
    <property type="entry name" value="SPHINGOSINE KINASE"/>
    <property type="match status" value="1"/>
</dbReference>
<proteinExistence type="inferred from homology"/>
<dbReference type="Gene3D" id="2.60.200.40">
    <property type="match status" value="1"/>
</dbReference>
<keyword evidence="5" id="KW-0547">Nucleotide-binding</keyword>
<keyword evidence="10" id="KW-1208">Phospholipid metabolism</keyword>
<evidence type="ECO:0000256" key="5">
    <source>
        <dbReference type="ARBA" id="ARBA00022741"/>
    </source>
</evidence>
<dbReference type="InterPro" id="IPR016064">
    <property type="entry name" value="NAD/diacylglycerol_kinase_sf"/>
</dbReference>
<dbReference type="RefSeq" id="WP_066193797.1">
    <property type="nucleotide sequence ID" value="NZ_JARMMB010000022.1"/>
</dbReference>
<keyword evidence="4" id="KW-0808">Transferase</keyword>
<dbReference type="InterPro" id="IPR001206">
    <property type="entry name" value="Diacylglycerol_kinase_cat_dom"/>
</dbReference>
<dbReference type="InterPro" id="IPR045540">
    <property type="entry name" value="YegS/DAGK_C"/>
</dbReference>
<dbReference type="Proteomes" id="UP000233343">
    <property type="component" value="Unassembled WGS sequence"/>
</dbReference>
<keyword evidence="6 12" id="KW-0418">Kinase</keyword>
<organism evidence="12 13">
    <name type="scientific">Cytobacillus horneckiae</name>
    <dbReference type="NCBI Taxonomy" id="549687"/>
    <lineage>
        <taxon>Bacteria</taxon>
        <taxon>Bacillati</taxon>
        <taxon>Bacillota</taxon>
        <taxon>Bacilli</taxon>
        <taxon>Bacillales</taxon>
        <taxon>Bacillaceae</taxon>
        <taxon>Cytobacillus</taxon>
    </lineage>
</organism>
<dbReference type="GO" id="GO:0005886">
    <property type="term" value="C:plasma membrane"/>
    <property type="evidence" value="ECO:0007669"/>
    <property type="project" value="TreeGrafter"/>
</dbReference>
<evidence type="ECO:0000256" key="2">
    <source>
        <dbReference type="ARBA" id="ARBA00005983"/>
    </source>
</evidence>
<evidence type="ECO:0000256" key="6">
    <source>
        <dbReference type="ARBA" id="ARBA00022777"/>
    </source>
</evidence>
<dbReference type="Pfam" id="PF19279">
    <property type="entry name" value="YegS_C"/>
    <property type="match status" value="1"/>
</dbReference>
<sequence>MEKVGLILNPHAGNQKLAEIVDTIHSKLLEAFSEVKIFKTRKAGEGAEIVKEIAEEIDLLIGAGGDGTIYEIINALCPLENRPAFAIIPGGTCNDFSRTLGMNQDPLLAVEQIINKATQKVDVGKYDDQYFLNFWGIGLISEVSKNVESENKKLLGKMSYYIHASKMIFQNERFHLKVDSKAKSFDGEAVMMVIGNGSYLGGMQTFFPGAQIQDGKLDVLIIKQTSIQHFWTWLQSQIQNKFPEDSNEDLLFFRAECLEIEASPQQRIDCDGEIKYETPSKISVLPGHLTVVVGDFPLKD</sequence>
<evidence type="ECO:0000256" key="9">
    <source>
        <dbReference type="ARBA" id="ARBA00023209"/>
    </source>
</evidence>
<evidence type="ECO:0000256" key="8">
    <source>
        <dbReference type="ARBA" id="ARBA00023098"/>
    </source>
</evidence>
<evidence type="ECO:0000256" key="3">
    <source>
        <dbReference type="ARBA" id="ARBA00022516"/>
    </source>
</evidence>
<dbReference type="EMBL" id="PISD01000005">
    <property type="protein sequence ID" value="PKG30821.1"/>
    <property type="molecule type" value="Genomic_DNA"/>
</dbReference>
<evidence type="ECO:0000256" key="10">
    <source>
        <dbReference type="ARBA" id="ARBA00023264"/>
    </source>
</evidence>
<comment type="cofactor">
    <cofactor evidence="1">
        <name>Mg(2+)</name>
        <dbReference type="ChEBI" id="CHEBI:18420"/>
    </cofactor>
</comment>
<dbReference type="SUPFAM" id="SSF111331">
    <property type="entry name" value="NAD kinase/diacylglycerol kinase-like"/>
    <property type="match status" value="1"/>
</dbReference>
<feature type="domain" description="DAGKc" evidence="11">
    <location>
        <begin position="1"/>
        <end position="130"/>
    </location>
</feature>
<evidence type="ECO:0000313" key="13">
    <source>
        <dbReference type="Proteomes" id="UP000233343"/>
    </source>
</evidence>
<evidence type="ECO:0000259" key="11">
    <source>
        <dbReference type="PROSITE" id="PS50146"/>
    </source>
</evidence>
<keyword evidence="9" id="KW-0594">Phospholipid biosynthesis</keyword>
<comment type="similarity">
    <text evidence="2">Belongs to the diacylglycerol/lipid kinase family.</text>
</comment>
<evidence type="ECO:0000313" key="12">
    <source>
        <dbReference type="EMBL" id="PKG30821.1"/>
    </source>
</evidence>
<dbReference type="InterPro" id="IPR005218">
    <property type="entry name" value="Diacylglycerol/lipid_kinase"/>
</dbReference>
<protein>
    <submittedName>
        <fullName evidence="12">Diacylglycerol kinase</fullName>
    </submittedName>
</protein>
<dbReference type="AlphaFoldDB" id="A0A2N0ZMS6"/>
<keyword evidence="8" id="KW-0443">Lipid metabolism</keyword>
<dbReference type="Gene3D" id="3.40.50.10330">
    <property type="entry name" value="Probable inorganic polyphosphate/atp-NAD kinase, domain 1"/>
    <property type="match status" value="1"/>
</dbReference>
<dbReference type="PROSITE" id="PS50146">
    <property type="entry name" value="DAGK"/>
    <property type="match status" value="1"/>
</dbReference>
<comment type="caution">
    <text evidence="12">The sequence shown here is derived from an EMBL/GenBank/DDBJ whole genome shotgun (WGS) entry which is preliminary data.</text>
</comment>
<dbReference type="InterPro" id="IPR017438">
    <property type="entry name" value="ATP-NAD_kinase_N"/>
</dbReference>
<keyword evidence="13" id="KW-1185">Reference proteome</keyword>
<dbReference type="NCBIfam" id="TIGR00147">
    <property type="entry name" value="YegS/Rv2252/BmrU family lipid kinase"/>
    <property type="match status" value="1"/>
</dbReference>